<gene>
    <name evidence="3" type="ORF">V6M85_04995</name>
</gene>
<dbReference type="PANTHER" id="PTHR44167">
    <property type="entry name" value="OVARIAN-SPECIFIC SERINE/THREONINE-PROTEIN KINASE LOK-RELATED"/>
    <property type="match status" value="1"/>
</dbReference>
<proteinExistence type="predicted"/>
<dbReference type="GeneID" id="89336101"/>
<dbReference type="EMBL" id="CP146016">
    <property type="protein sequence ID" value="WWQ61436.1"/>
    <property type="molecule type" value="Genomic_DNA"/>
</dbReference>
<keyword evidence="1" id="KW-0812">Transmembrane</keyword>
<keyword evidence="3" id="KW-0808">Transferase</keyword>
<reference evidence="3 4" key="1">
    <citation type="submission" date="2024-02" db="EMBL/GenBank/DDBJ databases">
        <title>STSV induces naive adaptation in Sulfolobus.</title>
        <authorList>
            <person name="Xiang X."/>
            <person name="Song M."/>
        </authorList>
    </citation>
    <scope>NUCLEOTIDE SEQUENCE [LARGE SCALE GENOMIC DNA]</scope>
    <source>
        <strain evidence="3 4">RT2</strain>
    </source>
</reference>
<feature type="domain" description="Protein kinase" evidence="2">
    <location>
        <begin position="244"/>
        <end position="554"/>
    </location>
</feature>
<sequence length="554" mass="63342">MLMGKPQNIELIKKNLARSGIFVSIVVPLIGYILYGIALGSVGYSILAGIFYTFMLYSPFLFSSSVLPLSIISYLLGSLSLYKAYRHGRKIAVLPVTLSCSMIVFYAINIFLNLLSIHLVTLILVGLYELGNLSQLLIWRDNTNVKRVRVRVYGLPKGLRWSIIIDGRKYYFFTNSATVNITNNKHCMFYVENIIEGSDIYIPKPDSGIISNNLLEIYFIKTTNIPNIDNWNPKIWVGRKINDYEVIDVIALGGSSFVLKVKKEGNLYAMKIPKINKSNRGETRVNAHNLILNLGKEFVNLQEISYKSQNVVKLFAISEINVDNIIKIEKGDSYLYLTKPPYIVMELMDGGNAFDILKMVKKDKDWYKVVALIVKNVAKALEIIHSSNYVHLDVKPQNIYFSKFPGKTDREILMNLISGKVLVKLGDLGSARRIGERIEDFTEFYCPIEQIEAVILKNQGASPSMDIFALGATAYKLLFDEYVYPKDYYDAIGKAIEEYEKGGNYLNYLRIAKRYMYLPKISNLPMWFSNLLYEMFLQKTNARSIYITIERNLY</sequence>
<dbReference type="AlphaFoldDB" id="A0AAX4L5B8"/>
<evidence type="ECO:0000256" key="1">
    <source>
        <dbReference type="SAM" id="Phobius"/>
    </source>
</evidence>
<dbReference type="GO" id="GO:0005524">
    <property type="term" value="F:ATP binding"/>
    <property type="evidence" value="ECO:0007669"/>
    <property type="project" value="InterPro"/>
</dbReference>
<dbReference type="PROSITE" id="PS50011">
    <property type="entry name" value="PROTEIN_KINASE_DOM"/>
    <property type="match status" value="1"/>
</dbReference>
<dbReference type="Gene3D" id="1.10.510.10">
    <property type="entry name" value="Transferase(Phosphotransferase) domain 1"/>
    <property type="match status" value="1"/>
</dbReference>
<dbReference type="InterPro" id="IPR011009">
    <property type="entry name" value="Kinase-like_dom_sf"/>
</dbReference>
<keyword evidence="4" id="KW-1185">Reference proteome</keyword>
<dbReference type="RefSeq" id="WP_338603757.1">
    <property type="nucleotide sequence ID" value="NZ_CP146016.1"/>
</dbReference>
<dbReference type="GO" id="GO:0004674">
    <property type="term" value="F:protein serine/threonine kinase activity"/>
    <property type="evidence" value="ECO:0007669"/>
    <property type="project" value="TreeGrafter"/>
</dbReference>
<keyword evidence="1" id="KW-0472">Membrane</keyword>
<accession>A0AAX4L5B8</accession>
<keyword evidence="3" id="KW-0418">Kinase</keyword>
<evidence type="ECO:0000259" key="2">
    <source>
        <dbReference type="PROSITE" id="PS50011"/>
    </source>
</evidence>
<dbReference type="InterPro" id="IPR008271">
    <property type="entry name" value="Ser/Thr_kinase_AS"/>
</dbReference>
<keyword evidence="1" id="KW-1133">Transmembrane helix</keyword>
<dbReference type="Pfam" id="PF00069">
    <property type="entry name" value="Pkinase"/>
    <property type="match status" value="1"/>
</dbReference>
<name>A0AAX4L5B8_9CREN</name>
<dbReference type="PROSITE" id="PS00108">
    <property type="entry name" value="PROTEIN_KINASE_ST"/>
    <property type="match status" value="1"/>
</dbReference>
<dbReference type="InterPro" id="IPR000719">
    <property type="entry name" value="Prot_kinase_dom"/>
</dbReference>
<evidence type="ECO:0000313" key="4">
    <source>
        <dbReference type="Proteomes" id="UP001432202"/>
    </source>
</evidence>
<dbReference type="SUPFAM" id="SSF56112">
    <property type="entry name" value="Protein kinase-like (PK-like)"/>
    <property type="match status" value="1"/>
</dbReference>
<protein>
    <submittedName>
        <fullName evidence="3">Protein kinase</fullName>
    </submittedName>
</protein>
<evidence type="ECO:0000313" key="3">
    <source>
        <dbReference type="EMBL" id="WWQ61436.1"/>
    </source>
</evidence>
<feature type="transmembrane region" description="Helical" evidence="1">
    <location>
        <begin position="60"/>
        <end position="79"/>
    </location>
</feature>
<dbReference type="GO" id="GO:0005737">
    <property type="term" value="C:cytoplasm"/>
    <property type="evidence" value="ECO:0007669"/>
    <property type="project" value="TreeGrafter"/>
</dbReference>
<dbReference type="PANTHER" id="PTHR44167:SF24">
    <property type="entry name" value="SERINE_THREONINE-PROTEIN KINASE CHK2"/>
    <property type="match status" value="1"/>
</dbReference>
<feature type="transmembrane region" description="Helical" evidence="1">
    <location>
        <begin position="21"/>
        <end position="54"/>
    </location>
</feature>
<dbReference type="Proteomes" id="UP001432202">
    <property type="component" value="Chromosome"/>
</dbReference>
<dbReference type="SMART" id="SM00220">
    <property type="entry name" value="S_TKc"/>
    <property type="match status" value="1"/>
</dbReference>
<organism evidence="3 4">
    <name type="scientific">Sulfolobus tengchongensis</name>
    <dbReference type="NCBI Taxonomy" id="207809"/>
    <lineage>
        <taxon>Archaea</taxon>
        <taxon>Thermoproteota</taxon>
        <taxon>Thermoprotei</taxon>
        <taxon>Sulfolobales</taxon>
        <taxon>Sulfolobaceae</taxon>
        <taxon>Sulfolobus</taxon>
    </lineage>
</organism>